<dbReference type="EC" id="3.6.4.13" evidence="7"/>
<evidence type="ECO:0000256" key="1">
    <source>
        <dbReference type="ARBA" id="ARBA00022741"/>
    </source>
</evidence>
<comment type="function">
    <text evidence="7">RNA helicase.</text>
</comment>
<evidence type="ECO:0000256" key="6">
    <source>
        <dbReference type="RuleBase" id="RU000492"/>
    </source>
</evidence>
<feature type="region of interest" description="Disordered" evidence="8">
    <location>
        <begin position="610"/>
        <end position="654"/>
    </location>
</feature>
<keyword evidence="1 6" id="KW-0547">Nucleotide-binding</keyword>
<dbReference type="Gene3D" id="3.40.50.300">
    <property type="entry name" value="P-loop containing nucleotide triphosphate hydrolases"/>
    <property type="match status" value="2"/>
</dbReference>
<feature type="domain" description="Helicase ATP-binding" evidence="9">
    <location>
        <begin position="141"/>
        <end position="322"/>
    </location>
</feature>
<dbReference type="CDD" id="cd17949">
    <property type="entry name" value="DEADc_DDX31"/>
    <property type="match status" value="1"/>
</dbReference>
<dbReference type="GeneID" id="103506949"/>
<dbReference type="PROSITE" id="PS51192">
    <property type="entry name" value="HELICASE_ATP_BIND_1"/>
    <property type="match status" value="1"/>
</dbReference>
<comment type="similarity">
    <text evidence="6">Belongs to the DEAD box helicase family.</text>
</comment>
<dbReference type="InterPro" id="IPR027417">
    <property type="entry name" value="P-loop_NTPase"/>
</dbReference>
<dbReference type="GO" id="GO:0016787">
    <property type="term" value="F:hydrolase activity"/>
    <property type="evidence" value="ECO:0007669"/>
    <property type="project" value="UniProtKB-KW"/>
</dbReference>
<dbReference type="Pfam" id="PF00271">
    <property type="entry name" value="Helicase_C"/>
    <property type="match status" value="1"/>
</dbReference>
<dbReference type="RefSeq" id="XP_017298591.1">
    <property type="nucleotide sequence ID" value="XM_017443102.2"/>
</dbReference>
<organism evidence="12">
    <name type="scientific">Diaphorina citri</name>
    <name type="common">Asian citrus psyllid</name>
    <dbReference type="NCBI Taxonomy" id="121845"/>
    <lineage>
        <taxon>Eukaryota</taxon>
        <taxon>Metazoa</taxon>
        <taxon>Ecdysozoa</taxon>
        <taxon>Arthropoda</taxon>
        <taxon>Hexapoda</taxon>
        <taxon>Insecta</taxon>
        <taxon>Pterygota</taxon>
        <taxon>Neoptera</taxon>
        <taxon>Paraneoptera</taxon>
        <taxon>Hemiptera</taxon>
        <taxon>Sternorrhyncha</taxon>
        <taxon>Psylloidea</taxon>
        <taxon>Psyllidae</taxon>
        <taxon>Diaphorininae</taxon>
        <taxon>Diaphorina</taxon>
    </lineage>
</organism>
<dbReference type="STRING" id="121845.A0A1S4E8R8"/>
<dbReference type="GO" id="GO:0003724">
    <property type="term" value="F:RNA helicase activity"/>
    <property type="evidence" value="ECO:0007669"/>
    <property type="project" value="UniProtKB-EC"/>
</dbReference>
<comment type="domain">
    <text evidence="7">The Q motif is unique to and characteristic of the DEAD box family of RNA helicases and controls ATP binding and hydrolysis.</text>
</comment>
<name>A0A1S4E8R8_DIACI</name>
<evidence type="ECO:0000256" key="3">
    <source>
        <dbReference type="ARBA" id="ARBA00022806"/>
    </source>
</evidence>
<feature type="compositionally biased region" description="Basic and acidic residues" evidence="8">
    <location>
        <begin position="610"/>
        <end position="624"/>
    </location>
</feature>
<dbReference type="InterPro" id="IPR014001">
    <property type="entry name" value="Helicase_ATP-bd"/>
</dbReference>
<dbReference type="InterPro" id="IPR011545">
    <property type="entry name" value="DEAD/DEAH_box_helicase_dom"/>
</dbReference>
<keyword evidence="11" id="KW-1185">Reference proteome</keyword>
<sequence>MTMDDLSLNLNISSSAPLNQTKKQNFASKRNYNDDFDSDDDLGSAPTVKKKKIKKLKEYNIDPDNYEIPKKTEVKSGPISSLFQNNPDIPNVPTRRLKPVSEALFAPTSYEEFPGIHPFMKKNLNEGMNITQVTTVQQLSIQPILDGGDVLVRSQTGSGKTLAYAIPIIQKLQEMRPKISRKDGIYAVIILPTRELALQTLEIFTKLCKSFTWIVPSWLTGGEKMKSEKARIRKGISILVATPGRLLDHCKHTETLKFSKVEHLVLDEADRILDQGYERDIAEFLEILKKQKPQFQSILLSATLTPAVQRLAGMTLQNPIQIDAADSTDIHNTTDSLVIPDSLKQHFIVTPPKLRLVALASFILGKCQNVNEDEESKMLVFMATQDMADYHTELLSTVLGENIAFFKLHGSMSQSERTEVFKTFRSVKSGVLICTDVAARGLDLPLVDWIVQYTAPSSSTDYVHRVGRTARVGHEGSSLLFLIPSEVKLVEELQNRRIRIEEIKLKDCLQNLLSVKMEGDLSRLADGNVETAATALQMSFESAVLQQKILHTSACKGYTSWVRFYASYSKDLRHIFNFKQIHLGHFAKSFALRDAPSVISGIGKPKNKEELKNKKMAINKEKSFKQRGNFSKKQMLSEFDSGLPQRKPSKPRKK</sequence>
<dbReference type="GO" id="GO:0005524">
    <property type="term" value="F:ATP binding"/>
    <property type="evidence" value="ECO:0007669"/>
    <property type="project" value="UniProtKB-UniRule"/>
</dbReference>
<evidence type="ECO:0000313" key="12">
    <source>
        <dbReference type="RefSeq" id="XP_017298591.1"/>
    </source>
</evidence>
<dbReference type="GO" id="GO:0003723">
    <property type="term" value="F:RNA binding"/>
    <property type="evidence" value="ECO:0007669"/>
    <property type="project" value="UniProtKB-UniRule"/>
</dbReference>
<keyword evidence="2 6" id="KW-0378">Hydrolase</keyword>
<proteinExistence type="inferred from homology"/>
<dbReference type="SUPFAM" id="SSF52540">
    <property type="entry name" value="P-loop containing nucleoside triphosphate hydrolases"/>
    <property type="match status" value="1"/>
</dbReference>
<dbReference type="Proteomes" id="UP000079169">
    <property type="component" value="Unplaced"/>
</dbReference>
<dbReference type="PROSITE" id="PS00039">
    <property type="entry name" value="DEAD_ATP_HELICASE"/>
    <property type="match status" value="1"/>
</dbReference>
<dbReference type="AlphaFoldDB" id="A0A1S4E8R8"/>
<keyword evidence="3 6" id="KW-0347">Helicase</keyword>
<evidence type="ECO:0000256" key="2">
    <source>
        <dbReference type="ARBA" id="ARBA00022801"/>
    </source>
</evidence>
<dbReference type="SMART" id="SM01178">
    <property type="entry name" value="DUF4217"/>
    <property type="match status" value="1"/>
</dbReference>
<gene>
    <name evidence="12 13" type="primary">LOC103506949</name>
</gene>
<reference evidence="12" key="1">
    <citation type="submission" date="2023-09" db="UniProtKB">
        <authorList>
            <consortium name="RefSeq"/>
        </authorList>
    </citation>
    <scope>IDENTIFICATION</scope>
</reference>
<evidence type="ECO:0000313" key="13">
    <source>
        <dbReference type="RefSeq" id="XP_026677719.1"/>
    </source>
</evidence>
<evidence type="ECO:0000256" key="7">
    <source>
        <dbReference type="RuleBase" id="RU365068"/>
    </source>
</evidence>
<dbReference type="RefSeq" id="XP_026677719.1">
    <property type="nucleotide sequence ID" value="XM_026821918.1"/>
</dbReference>
<dbReference type="PaxDb" id="121845-A0A1S4E8R8"/>
<dbReference type="Pfam" id="PF00270">
    <property type="entry name" value="DEAD"/>
    <property type="match status" value="1"/>
</dbReference>
<evidence type="ECO:0000256" key="4">
    <source>
        <dbReference type="ARBA" id="ARBA00022840"/>
    </source>
</evidence>
<feature type="domain" description="Helicase C-terminal" evidence="10">
    <location>
        <begin position="342"/>
        <end position="513"/>
    </location>
</feature>
<evidence type="ECO:0000259" key="10">
    <source>
        <dbReference type="PROSITE" id="PS51194"/>
    </source>
</evidence>
<dbReference type="InterPro" id="IPR025313">
    <property type="entry name" value="SPB4-like_CTE"/>
</dbReference>
<protein>
    <recommendedName>
        <fullName evidence="7">ATP-dependent RNA helicase</fullName>
        <ecNumber evidence="7">3.6.4.13</ecNumber>
    </recommendedName>
</protein>
<evidence type="ECO:0000256" key="8">
    <source>
        <dbReference type="SAM" id="MobiDB-lite"/>
    </source>
</evidence>
<accession>A0A1S4E8R8</accession>
<dbReference type="OMA" id="IHEQICE"/>
<dbReference type="InterPro" id="IPR000629">
    <property type="entry name" value="RNA-helicase_DEAD-box_CS"/>
</dbReference>
<keyword evidence="4 6" id="KW-0067">ATP-binding</keyword>
<keyword evidence="5 7" id="KW-0694">RNA-binding</keyword>
<dbReference type="PANTHER" id="PTHR24031">
    <property type="entry name" value="RNA HELICASE"/>
    <property type="match status" value="1"/>
</dbReference>
<dbReference type="CDD" id="cd18787">
    <property type="entry name" value="SF2_C_DEAD"/>
    <property type="match status" value="1"/>
</dbReference>
<dbReference type="Pfam" id="PF13959">
    <property type="entry name" value="CTE_SPB4"/>
    <property type="match status" value="1"/>
</dbReference>
<dbReference type="PROSITE" id="PS51194">
    <property type="entry name" value="HELICASE_CTER"/>
    <property type="match status" value="1"/>
</dbReference>
<dbReference type="SMART" id="SM00490">
    <property type="entry name" value="HELICc"/>
    <property type="match status" value="1"/>
</dbReference>
<dbReference type="SMART" id="SM00487">
    <property type="entry name" value="DEXDc"/>
    <property type="match status" value="1"/>
</dbReference>
<dbReference type="InterPro" id="IPR001650">
    <property type="entry name" value="Helicase_C-like"/>
</dbReference>
<comment type="catalytic activity">
    <reaction evidence="7">
        <text>ATP + H2O = ADP + phosphate + H(+)</text>
        <dbReference type="Rhea" id="RHEA:13065"/>
        <dbReference type="ChEBI" id="CHEBI:15377"/>
        <dbReference type="ChEBI" id="CHEBI:15378"/>
        <dbReference type="ChEBI" id="CHEBI:30616"/>
        <dbReference type="ChEBI" id="CHEBI:43474"/>
        <dbReference type="ChEBI" id="CHEBI:456216"/>
        <dbReference type="EC" id="3.6.4.13"/>
    </reaction>
</comment>
<evidence type="ECO:0000259" key="9">
    <source>
        <dbReference type="PROSITE" id="PS51192"/>
    </source>
</evidence>
<evidence type="ECO:0000313" key="11">
    <source>
        <dbReference type="Proteomes" id="UP000079169"/>
    </source>
</evidence>
<evidence type="ECO:0000256" key="5">
    <source>
        <dbReference type="ARBA" id="ARBA00022884"/>
    </source>
</evidence>